<feature type="transmembrane region" description="Helical" evidence="1">
    <location>
        <begin position="34"/>
        <end position="54"/>
    </location>
</feature>
<keyword evidence="3" id="KW-1185">Reference proteome</keyword>
<protein>
    <submittedName>
        <fullName evidence="2">Branched-chain amino acid ABC transporter</fullName>
    </submittedName>
</protein>
<name>A0A1Q8CKD0_9PSEU</name>
<evidence type="ECO:0000256" key="1">
    <source>
        <dbReference type="SAM" id="Phobius"/>
    </source>
</evidence>
<keyword evidence="1" id="KW-1133">Transmembrane helix</keyword>
<sequence>MTIWLAIGCVALLSFAMKAVGPAVLGDRELSGRARGVVALLAPVLLAGLVVVNVAGPGWRGLDWTLVVGLGGVVAARACRAPVLVAVLAGVVVTAVLRVALG</sequence>
<feature type="transmembrane region" description="Helical" evidence="1">
    <location>
        <begin position="84"/>
        <end position="101"/>
    </location>
</feature>
<comment type="caution">
    <text evidence="2">The sequence shown here is derived from an EMBL/GenBank/DDBJ whole genome shotgun (WGS) entry which is preliminary data.</text>
</comment>
<gene>
    <name evidence="2" type="ORF">BU204_24910</name>
</gene>
<keyword evidence="1" id="KW-0472">Membrane</keyword>
<dbReference type="EMBL" id="MSIE01000048">
    <property type="protein sequence ID" value="OLF14806.1"/>
    <property type="molecule type" value="Genomic_DNA"/>
</dbReference>
<dbReference type="Proteomes" id="UP000185596">
    <property type="component" value="Unassembled WGS sequence"/>
</dbReference>
<dbReference type="AlphaFoldDB" id="A0A1Q8CKD0"/>
<reference evidence="2 3" key="1">
    <citation type="submission" date="2016-12" db="EMBL/GenBank/DDBJ databases">
        <title>The draft genome sequence of Actinophytocola sp. 11-183.</title>
        <authorList>
            <person name="Wang W."/>
            <person name="Yuan L."/>
        </authorList>
    </citation>
    <scope>NUCLEOTIDE SEQUENCE [LARGE SCALE GENOMIC DNA]</scope>
    <source>
        <strain evidence="2 3">11-183</strain>
    </source>
</reference>
<dbReference type="STRING" id="1912961.BU204_24910"/>
<dbReference type="InterPro" id="IPR008407">
    <property type="entry name" value="Brnchd-chn_aa_trnsp_AzlD"/>
</dbReference>
<dbReference type="Pfam" id="PF05437">
    <property type="entry name" value="AzlD"/>
    <property type="match status" value="1"/>
</dbReference>
<dbReference type="OrthoDB" id="5124314at2"/>
<keyword evidence="1" id="KW-0812">Transmembrane</keyword>
<evidence type="ECO:0000313" key="2">
    <source>
        <dbReference type="EMBL" id="OLF14806.1"/>
    </source>
</evidence>
<accession>A0A1Q8CKD0</accession>
<organism evidence="2 3">
    <name type="scientific">Actinophytocola xanthii</name>
    <dbReference type="NCBI Taxonomy" id="1912961"/>
    <lineage>
        <taxon>Bacteria</taxon>
        <taxon>Bacillati</taxon>
        <taxon>Actinomycetota</taxon>
        <taxon>Actinomycetes</taxon>
        <taxon>Pseudonocardiales</taxon>
        <taxon>Pseudonocardiaceae</taxon>
    </lineage>
</organism>
<proteinExistence type="predicted"/>
<evidence type="ECO:0000313" key="3">
    <source>
        <dbReference type="Proteomes" id="UP000185596"/>
    </source>
</evidence>
<dbReference type="RefSeq" id="WP_075128172.1">
    <property type="nucleotide sequence ID" value="NZ_MSIE01000048.1"/>
</dbReference>